<feature type="binding site" evidence="8">
    <location>
        <begin position="32"/>
        <end position="33"/>
    </location>
    <ligand>
        <name>substrate</name>
    </ligand>
</feature>
<dbReference type="InterPro" id="IPR004391">
    <property type="entry name" value="Glu_race"/>
</dbReference>
<comment type="function">
    <text evidence="8">Provides the (R)-glutamate required for cell wall biosynthesis.</text>
</comment>
<evidence type="ECO:0000256" key="5">
    <source>
        <dbReference type="ARBA" id="ARBA00023235"/>
    </source>
</evidence>
<dbReference type="EC" id="5.1.1.3" evidence="2 8"/>
<dbReference type="SUPFAM" id="SSF53681">
    <property type="entry name" value="Aspartate/glutamate racemase"/>
    <property type="match status" value="2"/>
</dbReference>
<organism evidence="9 10">
    <name type="scientific">Propionibacterium acidifaciens F0233</name>
    <dbReference type="NCBI Taxonomy" id="553198"/>
    <lineage>
        <taxon>Bacteria</taxon>
        <taxon>Bacillati</taxon>
        <taxon>Actinomycetota</taxon>
        <taxon>Actinomycetes</taxon>
        <taxon>Propionibacteriales</taxon>
        <taxon>Propionibacteriaceae</taxon>
        <taxon>Propionibacterium</taxon>
    </lineage>
</organism>
<dbReference type="Gene3D" id="3.40.50.1860">
    <property type="match status" value="2"/>
</dbReference>
<comment type="catalytic activity">
    <reaction evidence="1 8">
        <text>L-glutamate = D-glutamate</text>
        <dbReference type="Rhea" id="RHEA:12813"/>
        <dbReference type="ChEBI" id="CHEBI:29985"/>
        <dbReference type="ChEBI" id="CHEBI:29986"/>
        <dbReference type="EC" id="5.1.1.3"/>
    </reaction>
</comment>
<feature type="binding site" evidence="8">
    <location>
        <begin position="64"/>
        <end position="65"/>
    </location>
    <ligand>
        <name>substrate</name>
    </ligand>
</feature>
<feature type="active site" description="Proton donor/acceptor" evidence="8">
    <location>
        <position position="204"/>
    </location>
</feature>
<keyword evidence="3 8" id="KW-0133">Cell shape</keyword>
<keyword evidence="4 8" id="KW-0573">Peptidoglycan synthesis</keyword>
<evidence type="ECO:0000256" key="1">
    <source>
        <dbReference type="ARBA" id="ARBA00001602"/>
    </source>
</evidence>
<dbReference type="GO" id="GO:0009252">
    <property type="term" value="P:peptidoglycan biosynthetic process"/>
    <property type="evidence" value="ECO:0007669"/>
    <property type="project" value="UniProtKB-UniRule"/>
</dbReference>
<dbReference type="Pfam" id="PF01177">
    <property type="entry name" value="Asp_Glu_race"/>
    <property type="match status" value="1"/>
</dbReference>
<dbReference type="FunFam" id="3.40.50.1860:FF:000002">
    <property type="entry name" value="Glutamate racemase"/>
    <property type="match status" value="1"/>
</dbReference>
<evidence type="ECO:0000313" key="10">
    <source>
        <dbReference type="Proteomes" id="UP000017052"/>
    </source>
</evidence>
<keyword evidence="5 8" id="KW-0413">Isomerase</keyword>
<accession>U2Q3K0</accession>
<evidence type="ECO:0000313" key="9">
    <source>
        <dbReference type="EMBL" id="ERK57340.1"/>
    </source>
</evidence>
<dbReference type="EMBL" id="ACVN02000157">
    <property type="protein sequence ID" value="ERK57340.1"/>
    <property type="molecule type" value="Genomic_DNA"/>
</dbReference>
<dbReference type="GO" id="GO:0071555">
    <property type="term" value="P:cell wall organization"/>
    <property type="evidence" value="ECO:0007669"/>
    <property type="project" value="UniProtKB-KW"/>
</dbReference>
<feature type="active site" description="Proton donor/acceptor" evidence="8">
    <location>
        <position position="95"/>
    </location>
</feature>
<comment type="caution">
    <text evidence="9">The sequence shown here is derived from an EMBL/GenBank/DDBJ whole genome shotgun (WGS) entry which is preliminary data.</text>
</comment>
<dbReference type="PANTHER" id="PTHR21198:SF2">
    <property type="entry name" value="GLUTAMATE RACEMASE"/>
    <property type="match status" value="1"/>
</dbReference>
<feature type="binding site" evidence="8">
    <location>
        <begin position="205"/>
        <end position="206"/>
    </location>
    <ligand>
        <name>substrate</name>
    </ligand>
</feature>
<dbReference type="GO" id="GO:0008360">
    <property type="term" value="P:regulation of cell shape"/>
    <property type="evidence" value="ECO:0007669"/>
    <property type="project" value="UniProtKB-KW"/>
</dbReference>
<evidence type="ECO:0000256" key="4">
    <source>
        <dbReference type="ARBA" id="ARBA00022984"/>
    </source>
</evidence>
<dbReference type="NCBIfam" id="TIGR00067">
    <property type="entry name" value="glut_race"/>
    <property type="match status" value="1"/>
</dbReference>
<comment type="pathway">
    <text evidence="8">Cell wall biogenesis; peptidoglycan biosynthesis.</text>
</comment>
<proteinExistence type="inferred from homology"/>
<dbReference type="Proteomes" id="UP000017052">
    <property type="component" value="Unassembled WGS sequence"/>
</dbReference>
<dbReference type="PROSITE" id="PS00924">
    <property type="entry name" value="ASP_GLU_RACEMASE_2"/>
    <property type="match status" value="1"/>
</dbReference>
<feature type="binding site" evidence="8">
    <location>
        <begin position="96"/>
        <end position="97"/>
    </location>
    <ligand>
        <name>substrate</name>
    </ligand>
</feature>
<dbReference type="HAMAP" id="MF_00258">
    <property type="entry name" value="Glu_racemase"/>
    <property type="match status" value="1"/>
</dbReference>
<dbReference type="AlphaFoldDB" id="U2Q3K0"/>
<evidence type="ECO:0000256" key="3">
    <source>
        <dbReference type="ARBA" id="ARBA00022960"/>
    </source>
</evidence>
<comment type="similarity">
    <text evidence="8">Belongs to the aspartate/glutamate racemases family.</text>
</comment>
<sequence length="289" mass="30768">MLNPELDTTDSPVTDDAPAAAGDANAPIGVFDSGFGGLTVARSVVDLLPHEDILYLGDTARAPYGPRPIAQVRGFVLEALDDLVHRGVKALVIACNTGSAAALRDARERYDVPVVEVVVPAARKAAAITRNGRIGVISTQATASSLAYDDALGASPVQLFTQVCPKFVEYVETGVTTGPRILATAREYLAPLQEADVDTLILGCTHYPLLSGVISYVMGERVTLVSSSDECARTVFAELTRLDLLRDDLDHEPTRRFLTTGDAEHFQGLGRRLMGGFVSQVESASIDGR</sequence>
<evidence type="ECO:0000256" key="7">
    <source>
        <dbReference type="ARBA" id="ARBA00070053"/>
    </source>
</evidence>
<protein>
    <recommendedName>
        <fullName evidence="7 8">Glutamate racemase</fullName>
        <ecNumber evidence="2 8">5.1.1.3</ecNumber>
    </recommendedName>
</protein>
<dbReference type="PANTHER" id="PTHR21198">
    <property type="entry name" value="GLUTAMATE RACEMASE"/>
    <property type="match status" value="1"/>
</dbReference>
<gene>
    <name evidence="8 9" type="primary">murI</name>
    <name evidence="9" type="ORF">HMPREF0682_0455</name>
</gene>
<dbReference type="InterPro" id="IPR015942">
    <property type="entry name" value="Asp/Glu/hydantoin_racemase"/>
</dbReference>
<evidence type="ECO:0000256" key="8">
    <source>
        <dbReference type="HAMAP-Rule" id="MF_00258"/>
    </source>
</evidence>
<reference evidence="9" key="1">
    <citation type="submission" date="2013-08" db="EMBL/GenBank/DDBJ databases">
        <authorList>
            <person name="Durkin A.S."/>
            <person name="Haft D.R."/>
            <person name="McCorrison J."/>
            <person name="Torralba M."/>
            <person name="Gillis M."/>
            <person name="Haft D.H."/>
            <person name="Methe B."/>
            <person name="Sutton G."/>
            <person name="Nelson K.E."/>
        </authorList>
    </citation>
    <scope>NUCLEOTIDE SEQUENCE [LARGE SCALE GENOMIC DNA]</scope>
    <source>
        <strain evidence="9">F0233</strain>
    </source>
</reference>
<evidence type="ECO:0000256" key="6">
    <source>
        <dbReference type="ARBA" id="ARBA00023316"/>
    </source>
</evidence>
<dbReference type="GO" id="GO:0008881">
    <property type="term" value="F:glutamate racemase activity"/>
    <property type="evidence" value="ECO:0007669"/>
    <property type="project" value="UniProtKB-UniRule"/>
</dbReference>
<dbReference type="InterPro" id="IPR033134">
    <property type="entry name" value="Asp/Glu_racemase_AS_2"/>
</dbReference>
<keyword evidence="10" id="KW-1185">Reference proteome</keyword>
<dbReference type="InterPro" id="IPR001920">
    <property type="entry name" value="Asp/Glu_race"/>
</dbReference>
<keyword evidence="6 8" id="KW-0961">Cell wall biogenesis/degradation</keyword>
<dbReference type="UniPathway" id="UPA00219"/>
<evidence type="ECO:0000256" key="2">
    <source>
        <dbReference type="ARBA" id="ARBA00013090"/>
    </source>
</evidence>
<name>U2Q3K0_9ACTN</name>